<feature type="transmembrane region" description="Helical" evidence="1">
    <location>
        <begin position="6"/>
        <end position="28"/>
    </location>
</feature>
<sequence length="42" mass="4456">MNIIAYTLMCYGLTIAISLLVIAVVLGVNKIMSKADAQNGDN</sequence>
<reference evidence="2" key="1">
    <citation type="submission" date="2016-04" db="EMBL/GenBank/DDBJ databases">
        <authorList>
            <person name="Evans L.H."/>
            <person name="Alamgir A."/>
            <person name="Owens N."/>
            <person name="Weber N.D."/>
            <person name="Virtaneva K."/>
            <person name="Barbian K."/>
            <person name="Babar A."/>
            <person name="Rosenke K."/>
        </authorList>
    </citation>
    <scope>NUCLEOTIDE SEQUENCE</scope>
    <source>
        <strain evidence="2">86</strain>
    </source>
</reference>
<protein>
    <submittedName>
        <fullName evidence="2">Uncharacterized protein</fullName>
    </submittedName>
</protein>
<keyword evidence="1" id="KW-0472">Membrane</keyword>
<proteinExistence type="predicted"/>
<dbReference type="EMBL" id="FLUQ01000005">
    <property type="protein sequence ID" value="SBW09780.1"/>
    <property type="molecule type" value="Genomic_DNA"/>
</dbReference>
<evidence type="ECO:0000313" key="2">
    <source>
        <dbReference type="EMBL" id="SBW09780.1"/>
    </source>
</evidence>
<keyword evidence="1" id="KW-1133">Transmembrane helix</keyword>
<organism evidence="2">
    <name type="scientific">uncultured delta proteobacterium</name>
    <dbReference type="NCBI Taxonomy" id="34034"/>
    <lineage>
        <taxon>Bacteria</taxon>
        <taxon>Deltaproteobacteria</taxon>
        <taxon>environmental samples</taxon>
    </lineage>
</organism>
<name>A0A212KDH7_9DELT</name>
<evidence type="ECO:0000256" key="1">
    <source>
        <dbReference type="SAM" id="Phobius"/>
    </source>
</evidence>
<dbReference type="AlphaFoldDB" id="A0A212KDH7"/>
<gene>
    <name evidence="2" type="ORF">KL86DPRO_50274</name>
</gene>
<accession>A0A212KDH7</accession>
<keyword evidence="1" id="KW-0812">Transmembrane</keyword>